<evidence type="ECO:0000313" key="3">
    <source>
        <dbReference type="Proteomes" id="UP001151760"/>
    </source>
</evidence>
<sequence length="375" mass="40653">MATSVILISSDSSEESVGTPTAKIILFGTIPTTIPSTAPTVDLPIIHDDTPLIPTNTPTISTIVPIIPIIPHIAPTIQYTSSFICTDSFDSDTPDIPPSQDPYKVTVAWWRSRVAARSSLSLPPIRQILPSPPGLPRRPAILVLQGQPIPVADYSSLDHFTLDDSSRDSPSNSSSETSLDSYSDTSSNSSSRHSSSGHSISDSLCDSPTAISTGPYRKRCRSPTSSVLVASPARGALSPVCADLLPSRKRIRDFDTVTDFEVSLEEGYMPYVPREADIDAYIMFADDIAARGMNIRLEDGTTAEEEDDYSARGTVDIEVDRVIHPVVSDDTAKTVREDFPDLELYDNMVEIPVHRIGVIESVQRDQGHSIVATSQ</sequence>
<protein>
    <submittedName>
        <fullName evidence="2">Uncharacterized protein</fullName>
    </submittedName>
</protein>
<dbReference type="Proteomes" id="UP001151760">
    <property type="component" value="Unassembled WGS sequence"/>
</dbReference>
<comment type="caution">
    <text evidence="2">The sequence shown here is derived from an EMBL/GenBank/DDBJ whole genome shotgun (WGS) entry which is preliminary data.</text>
</comment>
<organism evidence="2 3">
    <name type="scientific">Tanacetum coccineum</name>
    <dbReference type="NCBI Taxonomy" id="301880"/>
    <lineage>
        <taxon>Eukaryota</taxon>
        <taxon>Viridiplantae</taxon>
        <taxon>Streptophyta</taxon>
        <taxon>Embryophyta</taxon>
        <taxon>Tracheophyta</taxon>
        <taxon>Spermatophyta</taxon>
        <taxon>Magnoliopsida</taxon>
        <taxon>eudicotyledons</taxon>
        <taxon>Gunneridae</taxon>
        <taxon>Pentapetalae</taxon>
        <taxon>asterids</taxon>
        <taxon>campanulids</taxon>
        <taxon>Asterales</taxon>
        <taxon>Asteraceae</taxon>
        <taxon>Asteroideae</taxon>
        <taxon>Anthemideae</taxon>
        <taxon>Anthemidinae</taxon>
        <taxon>Tanacetum</taxon>
    </lineage>
</organism>
<evidence type="ECO:0000313" key="2">
    <source>
        <dbReference type="EMBL" id="GJS75139.1"/>
    </source>
</evidence>
<feature type="compositionally biased region" description="Low complexity" evidence="1">
    <location>
        <begin position="168"/>
        <end position="206"/>
    </location>
</feature>
<feature type="region of interest" description="Disordered" evidence="1">
    <location>
        <begin position="162"/>
        <end position="206"/>
    </location>
</feature>
<evidence type="ECO:0000256" key="1">
    <source>
        <dbReference type="SAM" id="MobiDB-lite"/>
    </source>
</evidence>
<dbReference type="EMBL" id="BQNB010010281">
    <property type="protein sequence ID" value="GJS75139.1"/>
    <property type="molecule type" value="Genomic_DNA"/>
</dbReference>
<name>A0ABQ4YBP8_9ASTR</name>
<gene>
    <name evidence="2" type="ORF">Tco_0725020</name>
</gene>
<reference evidence="2" key="2">
    <citation type="submission" date="2022-01" db="EMBL/GenBank/DDBJ databases">
        <authorList>
            <person name="Yamashiro T."/>
            <person name="Shiraishi A."/>
            <person name="Satake H."/>
            <person name="Nakayama K."/>
        </authorList>
    </citation>
    <scope>NUCLEOTIDE SEQUENCE</scope>
</reference>
<accession>A0ABQ4YBP8</accession>
<reference evidence="2" key="1">
    <citation type="journal article" date="2022" name="Int. J. Mol. Sci.">
        <title>Draft Genome of Tanacetum Coccineum: Genomic Comparison of Closely Related Tanacetum-Family Plants.</title>
        <authorList>
            <person name="Yamashiro T."/>
            <person name="Shiraishi A."/>
            <person name="Nakayama K."/>
            <person name="Satake H."/>
        </authorList>
    </citation>
    <scope>NUCLEOTIDE SEQUENCE</scope>
</reference>
<proteinExistence type="predicted"/>
<keyword evidence="3" id="KW-1185">Reference proteome</keyword>